<keyword evidence="14" id="KW-1185">Reference proteome</keyword>
<keyword evidence="3" id="KW-0808">Transferase</keyword>
<dbReference type="PANTHER" id="PTHR22967">
    <property type="entry name" value="SERINE/THREONINE PROTEIN KINASE"/>
    <property type="match status" value="1"/>
</dbReference>
<dbReference type="PROSITE" id="PS00108">
    <property type="entry name" value="PROTEIN_KINASE_ST"/>
    <property type="match status" value="2"/>
</dbReference>
<dbReference type="OrthoDB" id="291827at2759"/>
<dbReference type="InterPro" id="IPR017441">
    <property type="entry name" value="Protein_kinase_ATP_BS"/>
</dbReference>
<dbReference type="Pfam" id="PF07714">
    <property type="entry name" value="PK_Tyr_Ser-Thr"/>
    <property type="match status" value="1"/>
</dbReference>
<dbReference type="InParanoid" id="A0A0V0QNK6"/>
<dbReference type="PROSITE" id="PS00107">
    <property type="entry name" value="PROTEIN_KINASE_ATP"/>
    <property type="match status" value="1"/>
</dbReference>
<dbReference type="InterPro" id="IPR008942">
    <property type="entry name" value="ENTH_VHS"/>
</dbReference>
<feature type="compositionally biased region" description="Low complexity" evidence="11">
    <location>
        <begin position="1367"/>
        <end position="1379"/>
    </location>
</feature>
<feature type="compositionally biased region" description="Basic and acidic residues" evidence="11">
    <location>
        <begin position="889"/>
        <end position="903"/>
    </location>
</feature>
<keyword evidence="5 13" id="KW-0418">Kinase</keyword>
<dbReference type="Proteomes" id="UP000054937">
    <property type="component" value="Unassembled WGS sequence"/>
</dbReference>
<gene>
    <name evidence="13" type="ORF">PPERSA_04607</name>
</gene>
<keyword evidence="2" id="KW-0723">Serine/threonine-protein kinase</keyword>
<keyword evidence="6 9" id="KW-0067">ATP-binding</keyword>
<feature type="coiled-coil region" evidence="10">
    <location>
        <begin position="838"/>
        <end position="866"/>
    </location>
</feature>
<dbReference type="Pfam" id="PF00069">
    <property type="entry name" value="Pkinase"/>
    <property type="match status" value="1"/>
</dbReference>
<dbReference type="EMBL" id="LDAU01000125">
    <property type="protein sequence ID" value="KRX03812.1"/>
    <property type="molecule type" value="Genomic_DNA"/>
</dbReference>
<feature type="region of interest" description="Disordered" evidence="11">
    <location>
        <begin position="889"/>
        <end position="953"/>
    </location>
</feature>
<comment type="catalytic activity">
    <reaction evidence="7">
        <text>L-threonyl-[protein] + ATP = O-phospho-L-threonyl-[protein] + ADP + H(+)</text>
        <dbReference type="Rhea" id="RHEA:46608"/>
        <dbReference type="Rhea" id="RHEA-COMP:11060"/>
        <dbReference type="Rhea" id="RHEA-COMP:11605"/>
        <dbReference type="ChEBI" id="CHEBI:15378"/>
        <dbReference type="ChEBI" id="CHEBI:30013"/>
        <dbReference type="ChEBI" id="CHEBI:30616"/>
        <dbReference type="ChEBI" id="CHEBI:61977"/>
        <dbReference type="ChEBI" id="CHEBI:456216"/>
        <dbReference type="EC" id="2.7.11.1"/>
    </reaction>
</comment>
<comment type="catalytic activity">
    <reaction evidence="8">
        <text>L-seryl-[protein] + ATP = O-phospho-L-seryl-[protein] + ADP + H(+)</text>
        <dbReference type="Rhea" id="RHEA:17989"/>
        <dbReference type="Rhea" id="RHEA-COMP:9863"/>
        <dbReference type="Rhea" id="RHEA-COMP:11604"/>
        <dbReference type="ChEBI" id="CHEBI:15378"/>
        <dbReference type="ChEBI" id="CHEBI:29999"/>
        <dbReference type="ChEBI" id="CHEBI:30616"/>
        <dbReference type="ChEBI" id="CHEBI:83421"/>
        <dbReference type="ChEBI" id="CHEBI:456216"/>
        <dbReference type="EC" id="2.7.11.1"/>
    </reaction>
</comment>
<evidence type="ECO:0000256" key="2">
    <source>
        <dbReference type="ARBA" id="ARBA00022527"/>
    </source>
</evidence>
<feature type="compositionally biased region" description="Polar residues" evidence="11">
    <location>
        <begin position="781"/>
        <end position="804"/>
    </location>
</feature>
<dbReference type="EC" id="2.7.11.1" evidence="1"/>
<evidence type="ECO:0000256" key="1">
    <source>
        <dbReference type="ARBA" id="ARBA00012513"/>
    </source>
</evidence>
<proteinExistence type="predicted"/>
<sequence length="1718" mass="201826">MANQFKNLKGKQIKLKDGSTLSFQDKLGEGAFSNIFNTNDENWLIKMLSKSNQKAYQTFKTEVNFFKKLSGFEPHLIKLKDSQIVNFKELGDQAILVIEKCHRGNLFDVLGYIPGMNLLEFQIIKIIKDATLALKKVHSLGFVHRDVKLENILLTKDGNYKLCDFGSVSQNTIIQVNDYNREEVKEDIEANTTPQYRAPEQIDFYSNFEIGIKVDIFALGVVAFILCFQKPPFESSLATINTQFFVPSSHQFSGKILKLIQLMLMREPEQRFSAQQILDYIEQNYPEDINEKGKINPELFKNGNQSHIQPSFLNKCKKYITRWTKQSEGWIVSALEENDSGPKQKYVRFLVLKAWQKRQKVAKHYQILGQQLQIHCENPIICLKMELLLHNYFKKAPPEAINKINKKPYEILMSLKVKWEQILATLNTSGSLKNQSFGSNNSTNFQGQFRTQYNIKLIINYAQILLEKLKIANKFVEIMQGNFSLSPFFEKRKNNEVKQVVTPISIKIIENLLKYFRHLVEFHDTVIEQYAIWNIQCAIMIQLIDEEYCLISLLVHLLHAFKQKSNYKNVKLEVEKNDYMVKILEFEESFSYCFKQANTYFLKCSNLKDSQKNSLNKIIPKLNQECLEFLIGIPTFQNTNDDFQIFKYLGEDKSIYQIRIPQSYGKAAQNFNIDEITRLQEKSYIEYKYNQGKVQKLEEKADYFKTGQQSIYNQNNSINQSQSQKNKHQKFEYNERKSAKNLESHGFTQNKGANFSKQQKNQKNNKQKEGHLLGSEEDLSPLQNLYQKTSSENVSENNDFQPELNNNNFDINSGNNLNSQQLYSMKKKQQEYNDLFNQEFSQKQLQQQQQQQKKENNQKINNIIENQINTNNINDLNNFTNFAQFQFKQEENQSSKKRERESAEAFQNFDNGQNNNQINNLNNQQEFNFENFWGPNQNNNNSNQYKNNQQNNDNQNQNLVQQQQLIEQQMNEDKNDIFWQFSHQSINRDYMQNQQDDFAHQKNQISEQFQNQNQNQYQNVNDQYGFKINFNPNQNQQQIKSEFDQFDKIVQNNSKSEIVQGNHENKFQNLNNQNIQHQRPVSQHIGPSNFNNQNAQFDIQKHISDSQGQHQNQNQNHQLNFQLKENKVNNNNQGIQNLFQDLIKSENQKNRFKNLNEQQFNQNSSVNFNKNKINNNLNSPFSQNEQNINNINQNFNDYGVGQTQFKNNIYNNQGNNINNMNQFDQNINLPNYSPNENGRYSQNQNQNQNFNNRNSDNGFSNYKQNQQNQNQTQTNCKPGENLSGLLDQINFQNLGQQQQNYNNSNEQNQQQKQTQQNQNQIQNSPFQKKFDQKENFGNFSQDQQAPQQMQQLNQQQQYLNNNQLENQLQKSQKQVQNQSPNMRKQQQKEKEEEQKIGEENSDLSKQMKKVNTKNKQTNPNNRVNQQVNIKTLLEEHNEDINDWLIDIKEVKFQQQIGSGNSSEVYKGKCRGINVAVKKMRIKNMKASHFKEFQREIGTLVKLKPQPNLVSLIGISQKLDEFYIITEYCSGGTLFDLLHRKTQIKLSWTQRLKMCKDIAYGIFYLHQCKPPIIHRDLKSLNLLLDTPVRNENDKINIKIADFGLARTNDTDLMTGVLGTFHWMAPEIFDSKPYSIKADVYSFGICIWEIMCRETPYKKQPNPPAIMKFVTIDKGRPDLTKIPRDAPQQLIDLMHRCWHQEQEKRPMFSEILKILNQIDL</sequence>
<keyword evidence="4 9" id="KW-0547">Nucleotide-binding</keyword>
<feature type="binding site" evidence="9">
    <location>
        <position position="1478"/>
    </location>
    <ligand>
        <name>ATP</name>
        <dbReference type="ChEBI" id="CHEBI:30616"/>
    </ligand>
</feature>
<dbReference type="Gene3D" id="1.25.40.90">
    <property type="match status" value="1"/>
</dbReference>
<dbReference type="SUPFAM" id="SSF56112">
    <property type="entry name" value="Protein kinase-like (PK-like)"/>
    <property type="match status" value="2"/>
</dbReference>
<dbReference type="GO" id="GO:0005737">
    <property type="term" value="C:cytoplasm"/>
    <property type="evidence" value="ECO:0007669"/>
    <property type="project" value="TreeGrafter"/>
</dbReference>
<feature type="compositionally biased region" description="Low complexity" evidence="11">
    <location>
        <begin position="1211"/>
        <end position="1228"/>
    </location>
</feature>
<evidence type="ECO:0000256" key="8">
    <source>
        <dbReference type="ARBA" id="ARBA00048679"/>
    </source>
</evidence>
<keyword evidence="10" id="KW-0175">Coiled coil</keyword>
<feature type="region of interest" description="Disordered" evidence="11">
    <location>
        <begin position="738"/>
        <end position="817"/>
    </location>
</feature>
<evidence type="ECO:0000256" key="7">
    <source>
        <dbReference type="ARBA" id="ARBA00047899"/>
    </source>
</evidence>
<dbReference type="PANTHER" id="PTHR22967:SF57">
    <property type="entry name" value="AUXILIN, ISOFORM A-RELATED"/>
    <property type="match status" value="1"/>
</dbReference>
<feature type="region of interest" description="Disordered" evidence="11">
    <location>
        <begin position="1302"/>
        <end position="1321"/>
    </location>
</feature>
<dbReference type="OMA" id="VQEWMIS"/>
<dbReference type="Gene3D" id="1.10.510.10">
    <property type="entry name" value="Transferase(Phosphotransferase) domain 1"/>
    <property type="match status" value="2"/>
</dbReference>
<evidence type="ECO:0000313" key="14">
    <source>
        <dbReference type="Proteomes" id="UP000054937"/>
    </source>
</evidence>
<reference evidence="13 14" key="1">
    <citation type="journal article" date="2015" name="Sci. Rep.">
        <title>Genome of the facultative scuticociliatosis pathogen Pseudocohnilembus persalinus provides insight into its virulence through horizontal gene transfer.</title>
        <authorList>
            <person name="Xiong J."/>
            <person name="Wang G."/>
            <person name="Cheng J."/>
            <person name="Tian M."/>
            <person name="Pan X."/>
            <person name="Warren A."/>
            <person name="Jiang C."/>
            <person name="Yuan D."/>
            <person name="Miao W."/>
        </authorList>
    </citation>
    <scope>NUCLEOTIDE SEQUENCE [LARGE SCALE GENOMIC DNA]</scope>
    <source>
        <strain evidence="13">36N120E</strain>
    </source>
</reference>
<feature type="compositionally biased region" description="Low complexity" evidence="11">
    <location>
        <begin position="1237"/>
        <end position="1275"/>
    </location>
</feature>
<evidence type="ECO:0000313" key="13">
    <source>
        <dbReference type="EMBL" id="KRX03812.1"/>
    </source>
</evidence>
<protein>
    <recommendedName>
        <fullName evidence="1">non-specific serine/threonine protein kinase</fullName>
        <ecNumber evidence="1">2.7.11.1</ecNumber>
    </recommendedName>
</protein>
<accession>A0A0V0QNK6</accession>
<feature type="domain" description="Protein kinase" evidence="12">
    <location>
        <begin position="1450"/>
        <end position="1718"/>
    </location>
</feature>
<organism evidence="13 14">
    <name type="scientific">Pseudocohnilembus persalinus</name>
    <name type="common">Ciliate</name>
    <dbReference type="NCBI Taxonomy" id="266149"/>
    <lineage>
        <taxon>Eukaryota</taxon>
        <taxon>Sar</taxon>
        <taxon>Alveolata</taxon>
        <taxon>Ciliophora</taxon>
        <taxon>Intramacronucleata</taxon>
        <taxon>Oligohymenophorea</taxon>
        <taxon>Scuticociliatia</taxon>
        <taxon>Philasterida</taxon>
        <taxon>Pseudocohnilembidae</taxon>
        <taxon>Pseudocohnilembus</taxon>
    </lineage>
</organism>
<feature type="compositionally biased region" description="Low complexity" evidence="11">
    <location>
        <begin position="805"/>
        <end position="817"/>
    </location>
</feature>
<dbReference type="InterPro" id="IPR000719">
    <property type="entry name" value="Prot_kinase_dom"/>
</dbReference>
<evidence type="ECO:0000256" key="5">
    <source>
        <dbReference type="ARBA" id="ARBA00022777"/>
    </source>
</evidence>
<feature type="compositionally biased region" description="Polar residues" evidence="11">
    <location>
        <begin position="746"/>
        <end position="756"/>
    </location>
</feature>
<dbReference type="InterPro" id="IPR001245">
    <property type="entry name" value="Ser-Thr/Tyr_kinase_cat_dom"/>
</dbReference>
<evidence type="ECO:0000256" key="3">
    <source>
        <dbReference type="ARBA" id="ARBA00022679"/>
    </source>
</evidence>
<feature type="compositionally biased region" description="Basic and acidic residues" evidence="11">
    <location>
        <begin position="1386"/>
        <end position="1398"/>
    </location>
</feature>
<feature type="domain" description="Protein kinase" evidence="12">
    <location>
        <begin position="21"/>
        <end position="285"/>
    </location>
</feature>
<evidence type="ECO:0000256" key="4">
    <source>
        <dbReference type="ARBA" id="ARBA00022741"/>
    </source>
</evidence>
<evidence type="ECO:0000256" key="10">
    <source>
        <dbReference type="SAM" id="Coils"/>
    </source>
</evidence>
<evidence type="ECO:0000256" key="6">
    <source>
        <dbReference type="ARBA" id="ARBA00022840"/>
    </source>
</evidence>
<name>A0A0V0QNK6_PSEPJ</name>
<comment type="caution">
    <text evidence="13">The sequence shown here is derived from an EMBL/GenBank/DDBJ whole genome shotgun (WGS) entry which is preliminary data.</text>
</comment>
<dbReference type="CDD" id="cd13999">
    <property type="entry name" value="STKc_MAP3K-like"/>
    <property type="match status" value="1"/>
</dbReference>
<dbReference type="SMART" id="SM00220">
    <property type="entry name" value="S_TKc"/>
    <property type="match status" value="2"/>
</dbReference>
<feature type="region of interest" description="Disordered" evidence="11">
    <location>
        <begin position="1211"/>
        <end position="1283"/>
    </location>
</feature>
<dbReference type="GO" id="GO:0005524">
    <property type="term" value="F:ATP binding"/>
    <property type="evidence" value="ECO:0007669"/>
    <property type="project" value="UniProtKB-UniRule"/>
</dbReference>
<dbReference type="InterPro" id="IPR011009">
    <property type="entry name" value="Kinase-like_dom_sf"/>
</dbReference>
<evidence type="ECO:0000256" key="9">
    <source>
        <dbReference type="PROSITE-ProRule" id="PRU10141"/>
    </source>
</evidence>
<evidence type="ECO:0000256" key="11">
    <source>
        <dbReference type="SAM" id="MobiDB-lite"/>
    </source>
</evidence>
<feature type="region of interest" description="Disordered" evidence="11">
    <location>
        <begin position="1367"/>
        <end position="1405"/>
    </location>
</feature>
<evidence type="ECO:0000259" key="12">
    <source>
        <dbReference type="PROSITE" id="PS50011"/>
    </source>
</evidence>
<dbReference type="InterPro" id="IPR008271">
    <property type="entry name" value="Ser/Thr_kinase_AS"/>
</dbReference>
<feature type="compositionally biased region" description="Low complexity" evidence="11">
    <location>
        <begin position="906"/>
        <end position="953"/>
    </location>
</feature>
<dbReference type="PROSITE" id="PS50011">
    <property type="entry name" value="PROTEIN_KINASE_DOM"/>
    <property type="match status" value="2"/>
</dbReference>
<dbReference type="GO" id="GO:0004674">
    <property type="term" value="F:protein serine/threonine kinase activity"/>
    <property type="evidence" value="ECO:0007669"/>
    <property type="project" value="UniProtKB-KW"/>
</dbReference>